<keyword evidence="1" id="KW-0863">Zinc-finger</keyword>
<evidence type="ECO:0000256" key="1">
    <source>
        <dbReference type="PROSITE-ProRule" id="PRU00325"/>
    </source>
</evidence>
<feature type="domain" description="SWIM-type" evidence="2">
    <location>
        <begin position="59"/>
        <end position="95"/>
    </location>
</feature>
<dbReference type="InterPro" id="IPR007527">
    <property type="entry name" value="Znf_SWIM"/>
</dbReference>
<name>A0A6I9WV14_9HYME</name>
<dbReference type="OrthoDB" id="7697815at2759"/>
<keyword evidence="1" id="KW-0479">Metal-binding</keyword>
<keyword evidence="3" id="KW-1185">Reference proteome</keyword>
<dbReference type="Proteomes" id="UP000504615">
    <property type="component" value="Unplaced"/>
</dbReference>
<dbReference type="PANTHER" id="PTHR47526">
    <property type="entry name" value="ATP-DEPENDENT DNA HELICASE"/>
    <property type="match status" value="1"/>
</dbReference>
<organism evidence="3 4">
    <name type="scientific">Pogonomyrmex barbatus</name>
    <name type="common">red harvester ant</name>
    <dbReference type="NCBI Taxonomy" id="144034"/>
    <lineage>
        <taxon>Eukaryota</taxon>
        <taxon>Metazoa</taxon>
        <taxon>Ecdysozoa</taxon>
        <taxon>Arthropoda</taxon>
        <taxon>Hexapoda</taxon>
        <taxon>Insecta</taxon>
        <taxon>Pterygota</taxon>
        <taxon>Neoptera</taxon>
        <taxon>Endopterygota</taxon>
        <taxon>Hymenoptera</taxon>
        <taxon>Apocrita</taxon>
        <taxon>Aculeata</taxon>
        <taxon>Formicoidea</taxon>
        <taxon>Formicidae</taxon>
        <taxon>Myrmicinae</taxon>
        <taxon>Pogonomyrmex</taxon>
    </lineage>
</organism>
<reference evidence="4" key="1">
    <citation type="submission" date="2025-08" db="UniProtKB">
        <authorList>
            <consortium name="RefSeq"/>
        </authorList>
    </citation>
    <scope>IDENTIFICATION</scope>
</reference>
<proteinExistence type="predicted"/>
<accession>A0A6I9WV14</accession>
<evidence type="ECO:0000313" key="3">
    <source>
        <dbReference type="Proteomes" id="UP000504615"/>
    </source>
</evidence>
<keyword evidence="1" id="KW-0862">Zinc</keyword>
<gene>
    <name evidence="4" type="primary">LOC105434181</name>
</gene>
<sequence>MRLSSSRYLYICRLFLSTRNFIKGENLLNCDHLAYGIAEQTKNCFYLQISNMRDPPHQIKIILSMNGQINLAECTCKTGLSAKCKHIIAVLLFCNRKDIEELDQISCTDMKCV</sequence>
<dbReference type="AlphaFoldDB" id="A0A6I9WV14"/>
<dbReference type="GeneID" id="105434181"/>
<dbReference type="Pfam" id="PF04434">
    <property type="entry name" value="SWIM"/>
    <property type="match status" value="1"/>
</dbReference>
<dbReference type="GO" id="GO:0008270">
    <property type="term" value="F:zinc ion binding"/>
    <property type="evidence" value="ECO:0007669"/>
    <property type="project" value="UniProtKB-KW"/>
</dbReference>
<evidence type="ECO:0000313" key="4">
    <source>
        <dbReference type="RefSeq" id="XP_011648114.1"/>
    </source>
</evidence>
<protein>
    <submittedName>
        <fullName evidence="4">Uncharacterized protein LOC105434181</fullName>
    </submittedName>
</protein>
<dbReference type="KEGG" id="pbar:105434181"/>
<evidence type="ECO:0000259" key="2">
    <source>
        <dbReference type="PROSITE" id="PS50966"/>
    </source>
</evidence>
<dbReference type="RefSeq" id="XP_011648114.1">
    <property type="nucleotide sequence ID" value="XM_011649812.2"/>
</dbReference>
<dbReference type="PROSITE" id="PS50966">
    <property type="entry name" value="ZF_SWIM"/>
    <property type="match status" value="1"/>
</dbReference>
<dbReference type="PANTHER" id="PTHR47526:SF3">
    <property type="entry name" value="PHD-TYPE DOMAIN-CONTAINING PROTEIN"/>
    <property type="match status" value="1"/>
</dbReference>